<evidence type="ECO:0008006" key="3">
    <source>
        <dbReference type="Google" id="ProtNLM"/>
    </source>
</evidence>
<gene>
    <name evidence="1" type="ORF">Micbo1qcDRAFT_223131</name>
</gene>
<accession>A0A136J8M3</accession>
<reference evidence="2" key="1">
    <citation type="submission" date="2016-02" db="EMBL/GenBank/DDBJ databases">
        <title>Draft genome sequence of Microdochium bolleyi, a fungal endophyte of beachgrass.</title>
        <authorList>
            <consortium name="DOE Joint Genome Institute"/>
            <person name="David A.S."/>
            <person name="May G."/>
            <person name="Haridas S."/>
            <person name="Lim J."/>
            <person name="Wang M."/>
            <person name="Labutti K."/>
            <person name="Lipzen A."/>
            <person name="Barry K."/>
            <person name="Grigoriev I.V."/>
        </authorList>
    </citation>
    <scope>NUCLEOTIDE SEQUENCE [LARGE SCALE GENOMIC DNA]</scope>
    <source>
        <strain evidence="2">J235TASD1</strain>
    </source>
</reference>
<name>A0A136J8M3_9PEZI</name>
<dbReference type="Proteomes" id="UP000070501">
    <property type="component" value="Unassembled WGS sequence"/>
</dbReference>
<dbReference type="OrthoDB" id="2520703at2759"/>
<protein>
    <recommendedName>
        <fullName evidence="3">F-box domain-containing protein</fullName>
    </recommendedName>
</protein>
<organism evidence="1 2">
    <name type="scientific">Microdochium bolleyi</name>
    <dbReference type="NCBI Taxonomy" id="196109"/>
    <lineage>
        <taxon>Eukaryota</taxon>
        <taxon>Fungi</taxon>
        <taxon>Dikarya</taxon>
        <taxon>Ascomycota</taxon>
        <taxon>Pezizomycotina</taxon>
        <taxon>Sordariomycetes</taxon>
        <taxon>Xylariomycetidae</taxon>
        <taxon>Xylariales</taxon>
        <taxon>Microdochiaceae</taxon>
        <taxon>Microdochium</taxon>
    </lineage>
</organism>
<keyword evidence="2" id="KW-1185">Reference proteome</keyword>
<dbReference type="InParanoid" id="A0A136J8M3"/>
<dbReference type="EMBL" id="KQ964248">
    <property type="protein sequence ID" value="KXJ93509.1"/>
    <property type="molecule type" value="Genomic_DNA"/>
</dbReference>
<sequence>MSQMASRALASLCRTSKTVARVAQPHLFHVLRHITKAEELIRTLSRDARLAGLIRVFEQSRDVYFGGRKPTPSPLIELLTQLDICDDRDPFPTSGIIGGERIKSIFIQLVMIYATQLERLRLEIDGDAWAGFDLHLLSAHLHARKRAGVAAEVLPLSRVRTLHLTTHWAYGMPFLCPAMQVLLRATGAIVERLVLHNILVDGDADEDCMRGVRLPGLRILVLSGSAFDGRARLSLAFLRQICESAHNLEEFHFSASAVFLGQIVDAHATASDFIDCLQPCRETLQALTLDLCSYASQLLSEPCLPAGTLASFSQLRELALEETSFCQRRRQHDAGLPTHNCLTTMLPASIQRLVIRLWDGSHAWGDLRELARHTTMGGFPNLEDIKVLASIKETDHVRPASEDFDAEFASASGMVQAAFASTGVSLTVTHCSRNTTTSSDIDMPWRDWPDRRCS</sequence>
<evidence type="ECO:0000313" key="2">
    <source>
        <dbReference type="Proteomes" id="UP000070501"/>
    </source>
</evidence>
<proteinExistence type="predicted"/>
<dbReference type="AlphaFoldDB" id="A0A136J8M3"/>
<dbReference type="STRING" id="196109.A0A136J8M3"/>
<evidence type="ECO:0000313" key="1">
    <source>
        <dbReference type="EMBL" id="KXJ93509.1"/>
    </source>
</evidence>